<dbReference type="GO" id="GO:0098839">
    <property type="term" value="C:postsynaptic density membrane"/>
    <property type="evidence" value="ECO:0007669"/>
    <property type="project" value="UniProtKB-SubCell"/>
</dbReference>
<dbReference type="GO" id="GO:0035235">
    <property type="term" value="P:ionotropic glutamate receptor signaling pathway"/>
    <property type="evidence" value="ECO:0007669"/>
    <property type="project" value="UniProtKB-ARBA"/>
</dbReference>
<dbReference type="GO" id="GO:0038023">
    <property type="term" value="F:signaling receptor activity"/>
    <property type="evidence" value="ECO:0007669"/>
    <property type="project" value="InterPro"/>
</dbReference>
<feature type="transmembrane region" description="Helical" evidence="23">
    <location>
        <begin position="806"/>
        <end position="830"/>
    </location>
</feature>
<reference evidence="27" key="1">
    <citation type="submission" date="2025-08" db="UniProtKB">
        <authorList>
            <consortium name="Ensembl"/>
        </authorList>
    </citation>
    <scope>IDENTIFICATION</scope>
</reference>
<dbReference type="InterPro" id="IPR001828">
    <property type="entry name" value="ANF_lig-bd_rcpt"/>
</dbReference>
<dbReference type="InterPro" id="IPR049873">
    <property type="entry name" value="NMDA1-like_N"/>
</dbReference>
<dbReference type="FunFam" id="3.40.50.2300:FF:000053">
    <property type="entry name" value="glutamate receptor ionotropic, NMDA 1 isoform X2"/>
    <property type="match status" value="1"/>
</dbReference>
<evidence type="ECO:0000256" key="14">
    <source>
        <dbReference type="ARBA" id="ARBA00023170"/>
    </source>
</evidence>
<dbReference type="FunFam" id="3.40.190.10:FF:000741">
    <property type="entry name" value="Uncharacterized protein"/>
    <property type="match status" value="1"/>
</dbReference>
<keyword evidence="7" id="KW-0106">Calcium</keyword>
<evidence type="ECO:0000256" key="9">
    <source>
        <dbReference type="ARBA" id="ARBA00022989"/>
    </source>
</evidence>
<evidence type="ECO:0000256" key="11">
    <source>
        <dbReference type="ARBA" id="ARBA00023065"/>
    </source>
</evidence>
<dbReference type="InterPro" id="IPR001320">
    <property type="entry name" value="Iontro_rcpt_C"/>
</dbReference>
<comment type="subcellular location">
    <subcellularLocation>
        <location evidence="1">Cell membrane</location>
        <topology evidence="1">Multi-pass membrane protein</topology>
    </subcellularLocation>
    <subcellularLocation>
        <location evidence="23">Postsynaptic cell membrane</location>
        <topology evidence="23">Multi-pass membrane protein</topology>
    </subcellularLocation>
    <subcellularLocation>
        <location evidence="19">Postsynaptic density membrane</location>
    </subcellularLocation>
</comment>
<feature type="site" description="Interaction with the cone snail toxin Con-ikot-ikot" evidence="21">
    <location>
        <position position="771"/>
    </location>
</feature>
<keyword evidence="28" id="KW-1185">Reference proteome</keyword>
<evidence type="ECO:0000256" key="17">
    <source>
        <dbReference type="ARBA" id="ARBA00023286"/>
    </source>
</evidence>
<feature type="binding site" evidence="20">
    <location>
        <position position="516"/>
    </location>
    <ligand>
        <name>L-glutamate</name>
        <dbReference type="ChEBI" id="CHEBI:29985"/>
    </ligand>
</feature>
<dbReference type="Gene3D" id="3.40.50.2300">
    <property type="match status" value="2"/>
</dbReference>
<feature type="transmembrane region" description="Helical" evidence="23">
    <location>
        <begin position="555"/>
        <end position="573"/>
    </location>
</feature>
<proteinExistence type="inferred from homology"/>
<dbReference type="InterPro" id="IPR049872">
    <property type="entry name" value="NMDA1-like_ligand-bd"/>
</dbReference>
<evidence type="ECO:0000256" key="10">
    <source>
        <dbReference type="ARBA" id="ARBA00023018"/>
    </source>
</evidence>
<feature type="transmembrane region" description="Helical" evidence="23">
    <location>
        <begin position="628"/>
        <end position="650"/>
    </location>
</feature>
<dbReference type="Ensembl" id="ENSJHYT00000026571.1">
    <property type="protein sequence ID" value="ENSJHYP00000022013.1"/>
    <property type="gene ID" value="ENSJHYG00000016607.1"/>
</dbReference>
<evidence type="ECO:0000259" key="26">
    <source>
        <dbReference type="SMART" id="SM00918"/>
    </source>
</evidence>
<feature type="signal peptide" evidence="23">
    <location>
        <begin position="1"/>
        <end position="18"/>
    </location>
</feature>
<dbReference type="Pfam" id="PF00060">
    <property type="entry name" value="Lig_chan"/>
    <property type="match status" value="1"/>
</dbReference>
<keyword evidence="10 23" id="KW-0770">Synapse</keyword>
<dbReference type="FunFam" id="3.40.190.10:FF:000025">
    <property type="entry name" value="glutamate receptor ionotropic, NMDA 1 isoform X3"/>
    <property type="match status" value="1"/>
</dbReference>
<keyword evidence="9 23" id="KW-1133">Transmembrane helix</keyword>
<evidence type="ECO:0000256" key="23">
    <source>
        <dbReference type="RuleBase" id="RU367118"/>
    </source>
</evidence>
<dbReference type="FunFam" id="3.40.190.10:FF:000010">
    <property type="entry name" value="glutamate receptor ionotropic, NMDA 1 isoform X1"/>
    <property type="match status" value="1"/>
</dbReference>
<keyword evidence="17 23" id="KW-1071">Ligand-gated ion channel</keyword>
<evidence type="ECO:0000256" key="5">
    <source>
        <dbReference type="ARBA" id="ARBA00022692"/>
    </source>
</evidence>
<dbReference type="Pfam" id="PF01094">
    <property type="entry name" value="ANF_receptor"/>
    <property type="match status" value="1"/>
</dbReference>
<feature type="binding site" evidence="20">
    <location>
        <position position="511"/>
    </location>
    <ligand>
        <name>L-glutamate</name>
        <dbReference type="ChEBI" id="CHEBI:29985"/>
    </ligand>
</feature>
<keyword evidence="5 23" id="KW-0812">Transmembrane</keyword>
<dbReference type="SMART" id="SM00918">
    <property type="entry name" value="Lig_chan-Glu_bd"/>
    <property type="match status" value="1"/>
</dbReference>
<dbReference type="SUPFAM" id="SSF81324">
    <property type="entry name" value="Voltage-gated potassium channels"/>
    <property type="match status" value="1"/>
</dbReference>
<dbReference type="FunFam" id="3.40.50.2300:FF:000025">
    <property type="entry name" value="glutamate receptor ionotropic, NMDA 1 isoform X1"/>
    <property type="match status" value="1"/>
</dbReference>
<comment type="similarity">
    <text evidence="2">Belongs to the glutamate-gated ion channel (TC 1.A.10.1) family. NR1/GRIN1 subfamily.</text>
</comment>
<evidence type="ECO:0000256" key="7">
    <source>
        <dbReference type="ARBA" id="ARBA00022837"/>
    </source>
</evidence>
<keyword evidence="14 23" id="KW-0675">Receptor</keyword>
<evidence type="ECO:0000256" key="8">
    <source>
        <dbReference type="ARBA" id="ARBA00022842"/>
    </source>
</evidence>
<dbReference type="AlphaFoldDB" id="A0A8C5JNI5"/>
<evidence type="ECO:0000256" key="19">
    <source>
        <dbReference type="ARBA" id="ARBA00034112"/>
    </source>
</evidence>
<evidence type="ECO:0000256" key="3">
    <source>
        <dbReference type="ARBA" id="ARBA00022448"/>
    </source>
</evidence>
<dbReference type="PANTHER" id="PTHR18966">
    <property type="entry name" value="IONOTROPIC GLUTAMATE RECEPTOR"/>
    <property type="match status" value="1"/>
</dbReference>
<accession>A0A8C5JNI5</accession>
<keyword evidence="4 23" id="KW-1003">Cell membrane</keyword>
<feature type="region of interest" description="Disordered" evidence="24">
    <location>
        <begin position="883"/>
        <end position="947"/>
    </location>
</feature>
<keyword evidence="6 23" id="KW-0732">Signal</keyword>
<dbReference type="GO" id="GO:0015276">
    <property type="term" value="F:ligand-gated monoatomic ion channel activity"/>
    <property type="evidence" value="ECO:0007669"/>
    <property type="project" value="InterPro"/>
</dbReference>
<evidence type="ECO:0000256" key="18">
    <source>
        <dbReference type="ARBA" id="ARBA00023303"/>
    </source>
</evidence>
<evidence type="ECO:0000256" key="16">
    <source>
        <dbReference type="ARBA" id="ARBA00023257"/>
    </source>
</evidence>
<evidence type="ECO:0000259" key="25">
    <source>
        <dbReference type="SMART" id="SM00079"/>
    </source>
</evidence>
<sequence length="960" mass="107351">MSTMRLLLLALLFSSSFARAGCDPKIVNIGAVLSTKKHEQIFREAVNQANKRHGTWKLQLNATSVTHKPNAIQMALSVCEDLISSQVYAILVSHPPAPNDHLTPTPVSYTAGFYRIPVIGLTTRMSIYSDKSIHLSFLRTVPPYSHQANVWFEMMRVFNWNHVILIVSDDHEGRAAQKKLETLLEEKESKAEKVLQFDPGTKNVTALLLEAKELEARVIILSASEDDAATVYRSAAMLNMTGSGYVWLVGEREISGNALRYAPDGVIGLQLINGKNESAHISDAVAVVAQAVHDLFEKENITDPPRGCVGNTNIWKTGPLFKRVLMSSKYSEGVTGRVEFNEDGDRKFANYSIMNLQNRKLVQVGIYNGSNVLTNDRKIIWPGGETEKPQGYQMSTKLKVVPSHMEPEPWGGCCPWGQGDAVGVPGWGCPHSWPPCPTPGRPTVALCCYGFCIDLLIRLAGVMNFTYEVHLVADGKFGTQERVNNSNKKEWNGMMGELLSGQADMIVAPLTINNERAQYIEFSKPFKYQGLTILVKKEIPRSTLDSFMQPFQSTLWLLVGLSVHVVAVMLYLLDRFSPFGRFKVNSEEEEEDALTLSSAMWFSWGVLLNSGIGEGAPRSFSARILGMVWAGFAMIIVASYTANLAAFLVLDRPEERITGINDPRLRNPSDKFIYATVKQSSVDIYFRRQVELSTMYRHMEKHNYESAAEAIQAVRDNKLHAFIWDSAVLEFEASQKCDLVTTGELFFRSGFGIGMRKDSPWKQNVSLAILKSHENGFMEDLDKTWVRYQECDSRSNAPATLTFENMAGVFMLVAGGIVAGIFLIFIEIAYKRHKDARRKQMQLAFAAVNVWRKNLQDRKSGRAEPDPKKKATFRSITSTLASSFKRRRSSKDTPCRMVPQECQRDRLAPWSQDSPGKLPPHSERPSAHHHPSCTASPRHIIPTAPGGDACVPHRQLLQLE</sequence>
<evidence type="ECO:0000313" key="27">
    <source>
        <dbReference type="Ensembl" id="ENSJHYP00000022013.1"/>
    </source>
</evidence>
<feature type="site" description="Crucial to convey clamshell closure to channel opening" evidence="21">
    <location>
        <position position="657"/>
    </location>
</feature>
<dbReference type="InterPro" id="IPR019594">
    <property type="entry name" value="Glu/Gly-bd"/>
</dbReference>
<keyword evidence="3 23" id="KW-0813">Transport</keyword>
<dbReference type="Proteomes" id="UP000694408">
    <property type="component" value="Unplaced"/>
</dbReference>
<evidence type="ECO:0000313" key="28">
    <source>
        <dbReference type="Proteomes" id="UP000694408"/>
    </source>
</evidence>
<dbReference type="Pfam" id="PF10613">
    <property type="entry name" value="Lig_chan-Glu_bd"/>
    <property type="match status" value="1"/>
</dbReference>
<dbReference type="SUPFAM" id="SSF53822">
    <property type="entry name" value="Periplasmic binding protein-like I"/>
    <property type="match status" value="1"/>
</dbReference>
<keyword evidence="15" id="KW-0325">Glycoprotein</keyword>
<dbReference type="SUPFAM" id="SSF53850">
    <property type="entry name" value="Periplasmic binding protein-like II"/>
    <property type="match status" value="1"/>
</dbReference>
<evidence type="ECO:0000256" key="24">
    <source>
        <dbReference type="SAM" id="MobiDB-lite"/>
    </source>
</evidence>
<dbReference type="FunFam" id="1.10.287.70:FF:000087">
    <property type="entry name" value="glutamate receptor ionotropic, NMDA 1 isoform X4"/>
    <property type="match status" value="1"/>
</dbReference>
<name>A0A8C5JNI5_JUNHY</name>
<evidence type="ECO:0000256" key="13">
    <source>
        <dbReference type="ARBA" id="ARBA00023157"/>
    </source>
</evidence>
<feature type="binding site" evidence="20">
    <location>
        <position position="725"/>
    </location>
    <ligand>
        <name>L-glutamate</name>
        <dbReference type="ChEBI" id="CHEBI:29985"/>
    </ligand>
</feature>
<dbReference type="InterPro" id="IPR028082">
    <property type="entry name" value="Peripla_BP_I"/>
</dbReference>
<dbReference type="PRINTS" id="PR00177">
    <property type="entry name" value="NMDARECEPTOR"/>
</dbReference>
<evidence type="ECO:0000256" key="22">
    <source>
        <dbReference type="PIRSR" id="PIRSR601508-3"/>
    </source>
</evidence>
<dbReference type="GO" id="GO:0017146">
    <property type="term" value="C:NMDA selective glutamate receptor complex"/>
    <property type="evidence" value="ECO:0007669"/>
    <property type="project" value="UniProtKB-ARBA"/>
</dbReference>
<reference evidence="27" key="2">
    <citation type="submission" date="2025-09" db="UniProtKB">
        <authorList>
            <consortium name="Ensembl"/>
        </authorList>
    </citation>
    <scope>IDENTIFICATION</scope>
</reference>
<protein>
    <recommendedName>
        <fullName evidence="23">Glutamate receptor</fullName>
    </recommendedName>
</protein>
<feature type="binding site" evidence="20">
    <location>
        <position position="509"/>
    </location>
    <ligand>
        <name>L-glutamate</name>
        <dbReference type="ChEBI" id="CHEBI:29985"/>
    </ligand>
</feature>
<keyword evidence="12 23" id="KW-0472">Membrane</keyword>
<keyword evidence="13 22" id="KW-1015">Disulfide bond</keyword>
<evidence type="ECO:0000256" key="21">
    <source>
        <dbReference type="PIRSR" id="PIRSR601508-2"/>
    </source>
</evidence>
<evidence type="ECO:0000256" key="12">
    <source>
        <dbReference type="ARBA" id="ARBA00023136"/>
    </source>
</evidence>
<feature type="domain" description="Ionotropic glutamate receptor C-terminal" evidence="25">
    <location>
        <begin position="421"/>
        <end position="788"/>
    </location>
</feature>
<dbReference type="Gene3D" id="3.40.190.10">
    <property type="entry name" value="Periplasmic binding protein-like II"/>
    <property type="match status" value="3"/>
</dbReference>
<feature type="binding site" evidence="20">
    <location>
        <position position="681"/>
    </location>
    <ligand>
        <name>L-glutamate</name>
        <dbReference type="ChEBI" id="CHEBI:29985"/>
    </ligand>
</feature>
<evidence type="ECO:0000256" key="15">
    <source>
        <dbReference type="ARBA" id="ARBA00023180"/>
    </source>
</evidence>
<dbReference type="CDD" id="cd06379">
    <property type="entry name" value="PBP1_iGluR_NMDA_NR1"/>
    <property type="match status" value="1"/>
</dbReference>
<evidence type="ECO:0000256" key="4">
    <source>
        <dbReference type="ARBA" id="ARBA00022475"/>
    </source>
</evidence>
<evidence type="ECO:0000256" key="1">
    <source>
        <dbReference type="ARBA" id="ARBA00004651"/>
    </source>
</evidence>
<keyword evidence="18 23" id="KW-0407">Ion channel</keyword>
<evidence type="ECO:0000256" key="20">
    <source>
        <dbReference type="PIRSR" id="PIRSR601508-1"/>
    </source>
</evidence>
<feature type="domain" description="Ionotropic glutamate receptor L-glutamate and glycine-binding" evidence="26">
    <location>
        <begin position="435"/>
        <end position="500"/>
    </location>
</feature>
<comment type="function">
    <text evidence="23">Receptor for glutamate that functions as a ligand-gated ion channel in the central nervous system and plays an important role in excitatory synaptic transmission. L-glutamate acts as an excitatory neurotransmitter at many synapses in the central nervous system.</text>
</comment>
<evidence type="ECO:0000256" key="6">
    <source>
        <dbReference type="ARBA" id="ARBA00022729"/>
    </source>
</evidence>
<keyword evidence="11 23" id="KW-0406">Ion transport</keyword>
<dbReference type="CDD" id="cd13719">
    <property type="entry name" value="PBP2_iGluR_NMDA_Nr1"/>
    <property type="match status" value="1"/>
</dbReference>
<feature type="chain" id="PRO_5034355509" description="Glutamate receptor" evidence="23">
    <location>
        <begin position="19"/>
        <end position="960"/>
    </location>
</feature>
<feature type="site" description="Interaction with the cone snail toxin Con-ikot-ikot" evidence="21">
    <location>
        <position position="687"/>
    </location>
</feature>
<organism evidence="27 28">
    <name type="scientific">Junco hyemalis</name>
    <name type="common">Dark-eyed junco</name>
    <dbReference type="NCBI Taxonomy" id="40217"/>
    <lineage>
        <taxon>Eukaryota</taxon>
        <taxon>Metazoa</taxon>
        <taxon>Chordata</taxon>
        <taxon>Craniata</taxon>
        <taxon>Vertebrata</taxon>
        <taxon>Euteleostomi</taxon>
        <taxon>Archelosauria</taxon>
        <taxon>Archosauria</taxon>
        <taxon>Dinosauria</taxon>
        <taxon>Saurischia</taxon>
        <taxon>Theropoda</taxon>
        <taxon>Coelurosauria</taxon>
        <taxon>Aves</taxon>
        <taxon>Neognathae</taxon>
        <taxon>Neoaves</taxon>
        <taxon>Telluraves</taxon>
        <taxon>Australaves</taxon>
        <taxon>Passeriformes</taxon>
        <taxon>Passerellidae</taxon>
        <taxon>Junco</taxon>
    </lineage>
</organism>
<keyword evidence="8" id="KW-0460">Magnesium</keyword>
<dbReference type="InterPro" id="IPR001508">
    <property type="entry name" value="Iono_Glu_rcpt_met"/>
</dbReference>
<dbReference type="InterPro" id="IPR015683">
    <property type="entry name" value="Ionotropic_Glu_rcpt"/>
</dbReference>
<keyword evidence="16 23" id="KW-0628">Postsynaptic cell membrane</keyword>
<evidence type="ECO:0000256" key="2">
    <source>
        <dbReference type="ARBA" id="ARBA00005374"/>
    </source>
</evidence>
<feature type="disulfide bond" evidence="22">
    <location>
        <begin position="737"/>
        <end position="791"/>
    </location>
</feature>
<dbReference type="SMART" id="SM00079">
    <property type="entry name" value="PBPe"/>
    <property type="match status" value="1"/>
</dbReference>